<gene>
    <name evidence="3" type="ORF">M9458_054321</name>
</gene>
<feature type="compositionally biased region" description="Acidic residues" evidence="1">
    <location>
        <begin position="669"/>
        <end position="696"/>
    </location>
</feature>
<feature type="region of interest" description="Disordered" evidence="1">
    <location>
        <begin position="1099"/>
        <end position="1119"/>
    </location>
</feature>
<feature type="region of interest" description="Disordered" evidence="1">
    <location>
        <begin position="665"/>
        <end position="727"/>
    </location>
</feature>
<dbReference type="AlphaFoldDB" id="A0ABD0MNI3"/>
<sequence length="1170" mass="129959">MSDAASSSGTSSPPPPVTSASPTATSFFAISAAPSVVGRSAHPAADMETAPGSEPGWLPAKLMGTIPPQDQKWISSALWKNQRLRTDLKLWYDPPEPALIYHQAPTPERFFTHRLLLWMPYHLWKVRLSCPVCGKQLTGYGAHKRARHVLDVDRYYLMITETLWCSSAGCKTSYISSSKTILDQLDLAHRMEFRLILTRRYACDMRVIRFLRERTLGNSPSRLVRQVRENHSEEWLKRVCRYLGACSDFVAQPSLLPVKFPDPPEPVAIPSHRWMLAVYGRDILSRLDHIKASITSTFGNILKMDSTKKITKKLSGFAKGTALWLTSVSNEVGQILISVLTAQEGPALDTMAADLIRRYSNAGVAPPQLLYVDCECCREGTGQSKLKQRFGGWPDLVVKLDIYHFMRRLASGCTKDAHPLYPIFMSRLSSCIFEWDSGDVALLRQAKREQLKRERVPGITEKLVDQQITKEELALHCRRRTRGEHQTIIMIEQLLNELMGVKGRDYLGVPLLDQERMQHIWQIQKKHVKCIQDEPGVLLYTVTGTTTKEGIVLPNYRCARGSTSLESFHLHLNRFIPGTSANSLNFQLYLLEGLNRWNQDREAASLAVRPPPLLSYSGDLVHCVNNLSVKVLGRKLVPSFQPPAVYTGELIGIDYLYRQTGRALQDVQPDSEETEQMLEDVGTEEELEDEGFEDSSLDPTAGLLDPSPATTSSAVIPTPSSLQTTAGPSASYIATDALEQQLVANEHTTAPSGPTEVPTSLASASPYISIVPASLATTPTTSPTPSGLPTMTPAAPQQQLAVDERCIPGMDRVDSLAEYLVGLRNETGQTLNSQQASTIIALWQNLLPYDQQRVAYSARHQSRLTTGRFRCSKKTPEFTPGVESMTRCVLGSTGSPAQWPDCCRLVECIFVKLCDIHKSPKKQGKYALTRWTLILRDYSKIRQLVLGNGTVMQSSTLQLFDVNQTTLIQWHNKRLKRQESNILLQGVNLPASIPVAPVPLPPVQVRPTAAPPQPGPQHQYHLPQSTAGQAVVKRKSAALAQQTHSLQSVCPRLPAQRQLFPQQASRPTSAPLPAVSSPSPASDPLVYVFLTPPVNAPKQIAPAGPLSSPPPARRPYSRKVDKNKCSLCQQPRNKESGHSQYYGYIYCPQNAGIPLDQWMEDMRKKRADKK</sequence>
<dbReference type="PANTHER" id="PTHR24401">
    <property type="entry name" value="SI:CH211-243P7.3-RELATED"/>
    <property type="match status" value="1"/>
</dbReference>
<evidence type="ECO:0000256" key="1">
    <source>
        <dbReference type="SAM" id="MobiDB-lite"/>
    </source>
</evidence>
<protein>
    <recommendedName>
        <fullName evidence="2">DUF6729 domain-containing protein</fullName>
    </recommendedName>
</protein>
<feature type="compositionally biased region" description="Low complexity" evidence="1">
    <location>
        <begin position="1"/>
        <end position="11"/>
    </location>
</feature>
<comment type="caution">
    <text evidence="3">The sequence shown here is derived from an EMBL/GenBank/DDBJ whole genome shotgun (WGS) entry which is preliminary data.</text>
</comment>
<proteinExistence type="predicted"/>
<dbReference type="Proteomes" id="UP001529510">
    <property type="component" value="Unassembled WGS sequence"/>
</dbReference>
<keyword evidence="4" id="KW-1185">Reference proteome</keyword>
<dbReference type="EMBL" id="JAMKFB020000295">
    <property type="protein sequence ID" value="KAL0150504.1"/>
    <property type="molecule type" value="Genomic_DNA"/>
</dbReference>
<reference evidence="3 4" key="1">
    <citation type="submission" date="2024-05" db="EMBL/GenBank/DDBJ databases">
        <title>Genome sequencing and assembly of Indian major carp, Cirrhinus mrigala (Hamilton, 1822).</title>
        <authorList>
            <person name="Mohindra V."/>
            <person name="Chowdhury L.M."/>
            <person name="Lal K."/>
            <person name="Jena J.K."/>
        </authorList>
    </citation>
    <scope>NUCLEOTIDE SEQUENCE [LARGE SCALE GENOMIC DNA]</scope>
    <source>
        <strain evidence="3">CM1030</strain>
        <tissue evidence="3">Blood</tissue>
    </source>
</reference>
<feature type="region of interest" description="Disordered" evidence="1">
    <location>
        <begin position="1004"/>
        <end position="1028"/>
    </location>
</feature>
<feature type="region of interest" description="Disordered" evidence="1">
    <location>
        <begin position="1"/>
        <end position="21"/>
    </location>
</feature>
<accession>A0ABD0MNI3</accession>
<feature type="compositionally biased region" description="Polar residues" evidence="1">
    <location>
        <begin position="708"/>
        <end position="727"/>
    </location>
</feature>
<feature type="compositionally biased region" description="Pro residues" evidence="1">
    <location>
        <begin position="1004"/>
        <end position="1015"/>
    </location>
</feature>
<evidence type="ECO:0000259" key="2">
    <source>
        <dbReference type="Pfam" id="PF20499"/>
    </source>
</evidence>
<dbReference type="Pfam" id="PF20499">
    <property type="entry name" value="DUF6729"/>
    <property type="match status" value="1"/>
</dbReference>
<evidence type="ECO:0000313" key="3">
    <source>
        <dbReference type="EMBL" id="KAL0150504.1"/>
    </source>
</evidence>
<feature type="domain" description="DUF6729" evidence="2">
    <location>
        <begin position="64"/>
        <end position="284"/>
    </location>
</feature>
<name>A0ABD0MNI3_CIRMR</name>
<evidence type="ECO:0000313" key="4">
    <source>
        <dbReference type="Proteomes" id="UP001529510"/>
    </source>
</evidence>
<organism evidence="3 4">
    <name type="scientific">Cirrhinus mrigala</name>
    <name type="common">Mrigala</name>
    <dbReference type="NCBI Taxonomy" id="683832"/>
    <lineage>
        <taxon>Eukaryota</taxon>
        <taxon>Metazoa</taxon>
        <taxon>Chordata</taxon>
        <taxon>Craniata</taxon>
        <taxon>Vertebrata</taxon>
        <taxon>Euteleostomi</taxon>
        <taxon>Actinopterygii</taxon>
        <taxon>Neopterygii</taxon>
        <taxon>Teleostei</taxon>
        <taxon>Ostariophysi</taxon>
        <taxon>Cypriniformes</taxon>
        <taxon>Cyprinidae</taxon>
        <taxon>Labeoninae</taxon>
        <taxon>Labeonini</taxon>
        <taxon>Cirrhinus</taxon>
    </lineage>
</organism>
<dbReference type="InterPro" id="IPR046616">
    <property type="entry name" value="DUF6729"/>
</dbReference>
<dbReference type="PANTHER" id="PTHR24401:SF29">
    <property type="entry name" value="SI:CH211-243P7.3-RELATED"/>
    <property type="match status" value="1"/>
</dbReference>